<proteinExistence type="predicted"/>
<dbReference type="OMA" id="CYEIVNG"/>
<name>A0A5P1FHM4_ASPOF</name>
<dbReference type="SUPFAM" id="SSF143113">
    <property type="entry name" value="NAP-like"/>
    <property type="match status" value="1"/>
</dbReference>
<dbReference type="Gene3D" id="1.20.5.1500">
    <property type="match status" value="1"/>
</dbReference>
<keyword evidence="2" id="KW-1185">Reference proteome</keyword>
<dbReference type="Proteomes" id="UP000243459">
    <property type="component" value="Chromosome 3"/>
</dbReference>
<dbReference type="Gramene" id="ONK76090">
    <property type="protein sequence ID" value="ONK76090"/>
    <property type="gene ID" value="A4U43_C03F23770"/>
</dbReference>
<gene>
    <name evidence="1" type="ORF">A4U43_C03F23770</name>
</gene>
<accession>A0A5P1FHM4</accession>
<dbReference type="AlphaFoldDB" id="A0A5P1FHM4"/>
<evidence type="ECO:0000313" key="1">
    <source>
        <dbReference type="EMBL" id="ONK76090.1"/>
    </source>
</evidence>
<dbReference type="InterPro" id="IPR037231">
    <property type="entry name" value="NAP-like_sf"/>
</dbReference>
<sequence length="60" mass="6968">AHMMSFKLFFEETVELEAKYQKLYERLYKKCYEIVNGLLEVEGVTVVAPEEPLSKAKAPE</sequence>
<protein>
    <submittedName>
        <fullName evidence="1">Uncharacterized protein</fullName>
    </submittedName>
</protein>
<feature type="non-terminal residue" evidence="1">
    <location>
        <position position="60"/>
    </location>
</feature>
<feature type="non-terminal residue" evidence="1">
    <location>
        <position position="1"/>
    </location>
</feature>
<dbReference type="EMBL" id="CM007383">
    <property type="protein sequence ID" value="ONK76090.1"/>
    <property type="molecule type" value="Genomic_DNA"/>
</dbReference>
<organism evidence="1 2">
    <name type="scientific">Asparagus officinalis</name>
    <name type="common">Garden asparagus</name>
    <dbReference type="NCBI Taxonomy" id="4686"/>
    <lineage>
        <taxon>Eukaryota</taxon>
        <taxon>Viridiplantae</taxon>
        <taxon>Streptophyta</taxon>
        <taxon>Embryophyta</taxon>
        <taxon>Tracheophyta</taxon>
        <taxon>Spermatophyta</taxon>
        <taxon>Magnoliopsida</taxon>
        <taxon>Liliopsida</taxon>
        <taxon>Asparagales</taxon>
        <taxon>Asparagaceae</taxon>
        <taxon>Asparagoideae</taxon>
        <taxon>Asparagus</taxon>
    </lineage>
</organism>
<evidence type="ECO:0000313" key="2">
    <source>
        <dbReference type="Proteomes" id="UP000243459"/>
    </source>
</evidence>
<reference evidence="2" key="1">
    <citation type="journal article" date="2017" name="Nat. Commun.">
        <title>The asparagus genome sheds light on the origin and evolution of a young Y chromosome.</title>
        <authorList>
            <person name="Harkess A."/>
            <person name="Zhou J."/>
            <person name="Xu C."/>
            <person name="Bowers J.E."/>
            <person name="Van der Hulst R."/>
            <person name="Ayyampalayam S."/>
            <person name="Mercati F."/>
            <person name="Riccardi P."/>
            <person name="McKain M.R."/>
            <person name="Kakrana A."/>
            <person name="Tang H."/>
            <person name="Ray J."/>
            <person name="Groenendijk J."/>
            <person name="Arikit S."/>
            <person name="Mathioni S.M."/>
            <person name="Nakano M."/>
            <person name="Shan H."/>
            <person name="Telgmann-Rauber A."/>
            <person name="Kanno A."/>
            <person name="Yue Z."/>
            <person name="Chen H."/>
            <person name="Li W."/>
            <person name="Chen Y."/>
            <person name="Xu X."/>
            <person name="Zhang Y."/>
            <person name="Luo S."/>
            <person name="Chen H."/>
            <person name="Gao J."/>
            <person name="Mao Z."/>
            <person name="Pires J.C."/>
            <person name="Luo M."/>
            <person name="Kudrna D."/>
            <person name="Wing R.A."/>
            <person name="Meyers B.C."/>
            <person name="Yi K."/>
            <person name="Kong H."/>
            <person name="Lavrijsen P."/>
            <person name="Sunseri F."/>
            <person name="Falavigna A."/>
            <person name="Ye Y."/>
            <person name="Leebens-Mack J.H."/>
            <person name="Chen G."/>
        </authorList>
    </citation>
    <scope>NUCLEOTIDE SEQUENCE [LARGE SCALE GENOMIC DNA]</scope>
    <source>
        <strain evidence="2">cv. DH0086</strain>
    </source>
</reference>